<keyword evidence="2" id="KW-1003">Cell membrane</keyword>
<evidence type="ECO:0000313" key="6">
    <source>
        <dbReference type="EMBL" id="MCM5679640.1"/>
    </source>
</evidence>
<dbReference type="InterPro" id="IPR003439">
    <property type="entry name" value="ABC_transporter-like_ATP-bd"/>
</dbReference>
<evidence type="ECO:0000256" key="2">
    <source>
        <dbReference type="ARBA" id="ARBA00022475"/>
    </source>
</evidence>
<evidence type="ECO:0000259" key="5">
    <source>
        <dbReference type="PROSITE" id="PS50893"/>
    </source>
</evidence>
<dbReference type="Pfam" id="PF00005">
    <property type="entry name" value="ABC_tran"/>
    <property type="match status" value="1"/>
</dbReference>
<dbReference type="SMART" id="SM00382">
    <property type="entry name" value="AAA"/>
    <property type="match status" value="1"/>
</dbReference>
<dbReference type="Proteomes" id="UP001165541">
    <property type="component" value="Unassembled WGS sequence"/>
</dbReference>
<evidence type="ECO:0000256" key="4">
    <source>
        <dbReference type="ARBA" id="ARBA00022840"/>
    </source>
</evidence>
<reference evidence="6" key="1">
    <citation type="submission" date="2022-05" db="EMBL/GenBank/DDBJ databases">
        <title>Schlegelella sp. nov., isolated from mangrove soil.</title>
        <authorList>
            <person name="Liu Y."/>
            <person name="Ge X."/>
            <person name="Liu W."/>
        </authorList>
    </citation>
    <scope>NUCLEOTIDE SEQUENCE</scope>
    <source>
        <strain evidence="6">S2-27</strain>
    </source>
</reference>
<keyword evidence="4 6" id="KW-0067">ATP-binding</keyword>
<evidence type="ECO:0000256" key="3">
    <source>
        <dbReference type="ARBA" id="ARBA00022741"/>
    </source>
</evidence>
<sequence>MSLVIRGVRLALGMSTLVDGLDAEVGPGEVLAVMGPSGAGKSTLLAWLCGTLHDGVQAVGSVTLEGRRIDTLPLAQRRVGILFQDDLLFPHMSVLDNLLFAVPPGRGVERIAAAEAALAKAELAGYGPRRPASLSGGQRARVSVLRALLARPQALLLDEPFSRLDAGTRARFRRFVFGQVRELGIPTVLVTHDPADVPAGARVVELAVPEGEGRDA</sequence>
<dbReference type="PANTHER" id="PTHR42781">
    <property type="entry name" value="SPERMIDINE/PUTRESCINE IMPORT ATP-BINDING PROTEIN POTA"/>
    <property type="match status" value="1"/>
</dbReference>
<dbReference type="GO" id="GO:0005524">
    <property type="term" value="F:ATP binding"/>
    <property type="evidence" value="ECO:0007669"/>
    <property type="project" value="UniProtKB-KW"/>
</dbReference>
<name>A0ABT0YLN0_9BURK</name>
<evidence type="ECO:0000256" key="1">
    <source>
        <dbReference type="ARBA" id="ARBA00022448"/>
    </source>
</evidence>
<keyword evidence="1" id="KW-0813">Transport</keyword>
<feature type="domain" description="ABC transporter" evidence="5">
    <location>
        <begin position="3"/>
        <end position="216"/>
    </location>
</feature>
<dbReference type="InterPro" id="IPR050093">
    <property type="entry name" value="ABC_SmlMolc_Importer"/>
</dbReference>
<dbReference type="SUPFAM" id="SSF52540">
    <property type="entry name" value="P-loop containing nucleoside triphosphate hydrolases"/>
    <property type="match status" value="1"/>
</dbReference>
<organism evidence="6 7">
    <name type="scientific">Caldimonas mangrovi</name>
    <dbReference type="NCBI Taxonomy" id="2944811"/>
    <lineage>
        <taxon>Bacteria</taxon>
        <taxon>Pseudomonadati</taxon>
        <taxon>Pseudomonadota</taxon>
        <taxon>Betaproteobacteria</taxon>
        <taxon>Burkholderiales</taxon>
        <taxon>Sphaerotilaceae</taxon>
        <taxon>Caldimonas</taxon>
    </lineage>
</organism>
<dbReference type="PROSITE" id="PS50893">
    <property type="entry name" value="ABC_TRANSPORTER_2"/>
    <property type="match status" value="1"/>
</dbReference>
<keyword evidence="2" id="KW-0472">Membrane</keyword>
<dbReference type="PANTHER" id="PTHR42781:SF4">
    <property type="entry name" value="SPERMIDINE_PUTRESCINE IMPORT ATP-BINDING PROTEIN POTA"/>
    <property type="match status" value="1"/>
</dbReference>
<accession>A0ABT0YLN0</accession>
<comment type="caution">
    <text evidence="6">The sequence shown here is derived from an EMBL/GenBank/DDBJ whole genome shotgun (WGS) entry which is preliminary data.</text>
</comment>
<dbReference type="InterPro" id="IPR003593">
    <property type="entry name" value="AAA+_ATPase"/>
</dbReference>
<dbReference type="EMBL" id="JAMKFE010000004">
    <property type="protein sequence ID" value="MCM5679640.1"/>
    <property type="molecule type" value="Genomic_DNA"/>
</dbReference>
<gene>
    <name evidence="6" type="ORF">M8A51_08850</name>
</gene>
<dbReference type="PROSITE" id="PS00211">
    <property type="entry name" value="ABC_TRANSPORTER_1"/>
    <property type="match status" value="1"/>
</dbReference>
<dbReference type="RefSeq" id="WP_251777839.1">
    <property type="nucleotide sequence ID" value="NZ_JAMKFE010000004.1"/>
</dbReference>
<protein>
    <submittedName>
        <fullName evidence="6">ATP-binding cassette domain-containing protein</fullName>
    </submittedName>
</protein>
<dbReference type="InterPro" id="IPR027417">
    <property type="entry name" value="P-loop_NTPase"/>
</dbReference>
<evidence type="ECO:0000313" key="7">
    <source>
        <dbReference type="Proteomes" id="UP001165541"/>
    </source>
</evidence>
<proteinExistence type="predicted"/>
<keyword evidence="3" id="KW-0547">Nucleotide-binding</keyword>
<dbReference type="InterPro" id="IPR017871">
    <property type="entry name" value="ABC_transporter-like_CS"/>
</dbReference>
<dbReference type="Gene3D" id="3.40.50.300">
    <property type="entry name" value="P-loop containing nucleotide triphosphate hydrolases"/>
    <property type="match status" value="1"/>
</dbReference>
<keyword evidence="7" id="KW-1185">Reference proteome</keyword>